<proteinExistence type="inferred from homology"/>
<accession>A0AAV9E2Q7</accession>
<evidence type="ECO:0000313" key="3">
    <source>
        <dbReference type="EMBL" id="KAK1307865.1"/>
    </source>
</evidence>
<keyword evidence="4" id="KW-1185">Reference proteome</keyword>
<protein>
    <submittedName>
        <fullName evidence="3">Uncharacterized protein</fullName>
    </submittedName>
</protein>
<dbReference type="EMBL" id="JAUJYO010000009">
    <property type="protein sequence ID" value="KAK1307865.1"/>
    <property type="molecule type" value="Genomic_DNA"/>
</dbReference>
<comment type="caution">
    <text evidence="3">The sequence shown here is derived from an EMBL/GenBank/DDBJ whole genome shotgun (WGS) entry which is preliminary data.</text>
</comment>
<feature type="region of interest" description="Disordered" evidence="2">
    <location>
        <begin position="64"/>
        <end position="98"/>
    </location>
</feature>
<dbReference type="AlphaFoldDB" id="A0AAV9E2Q7"/>
<reference evidence="3" key="1">
    <citation type="journal article" date="2023" name="Nat. Commun.">
        <title>Diploid and tetraploid genomes of Acorus and the evolution of monocots.</title>
        <authorList>
            <person name="Ma L."/>
            <person name="Liu K.W."/>
            <person name="Li Z."/>
            <person name="Hsiao Y.Y."/>
            <person name="Qi Y."/>
            <person name="Fu T."/>
            <person name="Tang G.D."/>
            <person name="Zhang D."/>
            <person name="Sun W.H."/>
            <person name="Liu D.K."/>
            <person name="Li Y."/>
            <person name="Chen G.Z."/>
            <person name="Liu X.D."/>
            <person name="Liao X.Y."/>
            <person name="Jiang Y.T."/>
            <person name="Yu X."/>
            <person name="Hao Y."/>
            <person name="Huang J."/>
            <person name="Zhao X.W."/>
            <person name="Ke S."/>
            <person name="Chen Y.Y."/>
            <person name="Wu W.L."/>
            <person name="Hsu J.L."/>
            <person name="Lin Y.F."/>
            <person name="Huang M.D."/>
            <person name="Li C.Y."/>
            <person name="Huang L."/>
            <person name="Wang Z.W."/>
            <person name="Zhao X."/>
            <person name="Zhong W.Y."/>
            <person name="Peng D.H."/>
            <person name="Ahmad S."/>
            <person name="Lan S."/>
            <person name="Zhang J.S."/>
            <person name="Tsai W.C."/>
            <person name="Van de Peer Y."/>
            <person name="Liu Z.J."/>
        </authorList>
    </citation>
    <scope>NUCLEOTIDE SEQUENCE</scope>
    <source>
        <strain evidence="3">CP</strain>
    </source>
</reference>
<sequence length="118" mass="12543">MGLLEKLWDETVAGPIPDSGLGRLRRTTTTTTVRSPSEPPKPNDIPITRSITIIRRGGCASCISGEVGSGPTPASPVAPESPLTPPTPRRVRRTSATVAAEPRTSNAYDWLIISALDR</sequence>
<dbReference type="PANTHER" id="PTHR33565:SF20">
    <property type="entry name" value="DORMANCY-ASSOCIATED PROTEIN HOMOLOG 4"/>
    <property type="match status" value="1"/>
</dbReference>
<dbReference type="Pfam" id="PF05564">
    <property type="entry name" value="Auxin_repressed"/>
    <property type="match status" value="1"/>
</dbReference>
<dbReference type="PANTHER" id="PTHR33565">
    <property type="entry name" value="DORMANCY-ASSOCIATED PROTEIN 1"/>
    <property type="match status" value="1"/>
</dbReference>
<evidence type="ECO:0000256" key="2">
    <source>
        <dbReference type="SAM" id="MobiDB-lite"/>
    </source>
</evidence>
<feature type="region of interest" description="Disordered" evidence="2">
    <location>
        <begin position="1"/>
        <end position="46"/>
    </location>
</feature>
<dbReference type="Proteomes" id="UP001180020">
    <property type="component" value="Unassembled WGS sequence"/>
</dbReference>
<reference evidence="3" key="2">
    <citation type="submission" date="2023-06" db="EMBL/GenBank/DDBJ databases">
        <authorList>
            <person name="Ma L."/>
            <person name="Liu K.-W."/>
            <person name="Li Z."/>
            <person name="Hsiao Y.-Y."/>
            <person name="Qi Y."/>
            <person name="Fu T."/>
            <person name="Tang G."/>
            <person name="Zhang D."/>
            <person name="Sun W.-H."/>
            <person name="Liu D.-K."/>
            <person name="Li Y."/>
            <person name="Chen G.-Z."/>
            <person name="Liu X.-D."/>
            <person name="Liao X.-Y."/>
            <person name="Jiang Y.-T."/>
            <person name="Yu X."/>
            <person name="Hao Y."/>
            <person name="Huang J."/>
            <person name="Zhao X.-W."/>
            <person name="Ke S."/>
            <person name="Chen Y.-Y."/>
            <person name="Wu W.-L."/>
            <person name="Hsu J.-L."/>
            <person name="Lin Y.-F."/>
            <person name="Huang M.-D."/>
            <person name="Li C.-Y."/>
            <person name="Huang L."/>
            <person name="Wang Z.-W."/>
            <person name="Zhao X."/>
            <person name="Zhong W.-Y."/>
            <person name="Peng D.-H."/>
            <person name="Ahmad S."/>
            <person name="Lan S."/>
            <person name="Zhang J.-S."/>
            <person name="Tsai W.-C."/>
            <person name="Van De Peer Y."/>
            <person name="Liu Z.-J."/>
        </authorList>
    </citation>
    <scope>NUCLEOTIDE SEQUENCE</scope>
    <source>
        <strain evidence="3">CP</strain>
        <tissue evidence="3">Leaves</tissue>
    </source>
</reference>
<evidence type="ECO:0000256" key="1">
    <source>
        <dbReference type="ARBA" id="ARBA00010502"/>
    </source>
</evidence>
<dbReference type="InterPro" id="IPR008406">
    <property type="entry name" value="DRM/ARP"/>
</dbReference>
<comment type="similarity">
    <text evidence="1">Belongs to the DRM1/ARP family.</text>
</comment>
<gene>
    <name evidence="3" type="ORF">QJS10_CPA09g00043</name>
</gene>
<organism evidence="3 4">
    <name type="scientific">Acorus calamus</name>
    <name type="common">Sweet flag</name>
    <dbReference type="NCBI Taxonomy" id="4465"/>
    <lineage>
        <taxon>Eukaryota</taxon>
        <taxon>Viridiplantae</taxon>
        <taxon>Streptophyta</taxon>
        <taxon>Embryophyta</taxon>
        <taxon>Tracheophyta</taxon>
        <taxon>Spermatophyta</taxon>
        <taxon>Magnoliopsida</taxon>
        <taxon>Liliopsida</taxon>
        <taxon>Acoraceae</taxon>
        <taxon>Acorus</taxon>
    </lineage>
</organism>
<evidence type="ECO:0000313" key="4">
    <source>
        <dbReference type="Proteomes" id="UP001180020"/>
    </source>
</evidence>
<name>A0AAV9E2Q7_ACOCL</name>